<dbReference type="EMBL" id="QMFB01000036">
    <property type="protein sequence ID" value="RAV11727.1"/>
    <property type="molecule type" value="Genomic_DNA"/>
</dbReference>
<comment type="caution">
    <text evidence="1">The sequence shown here is derived from an EMBL/GenBank/DDBJ whole genome shotgun (WGS) entry which is preliminary data.</text>
</comment>
<sequence>MSILDSEGEILQPPMFRQESSSTELKPKRPYTETWVLAIDKPGQYQIEALARYTFAEENESLNGGLLHVHNLKSEPAAIEVRYWSAFYAPPICET</sequence>
<dbReference type="Proteomes" id="UP000250369">
    <property type="component" value="Unassembled WGS sequence"/>
</dbReference>
<protein>
    <submittedName>
        <fullName evidence="1">Uncharacterized protein</fullName>
    </submittedName>
</protein>
<name>A0A329M423_9BACL</name>
<dbReference type="RefSeq" id="WP_113035835.1">
    <property type="nucleotide sequence ID" value="NZ_QMFB01000036.1"/>
</dbReference>
<evidence type="ECO:0000313" key="1">
    <source>
        <dbReference type="EMBL" id="RAV11727.1"/>
    </source>
</evidence>
<keyword evidence="2" id="KW-1185">Reference proteome</keyword>
<evidence type="ECO:0000313" key="2">
    <source>
        <dbReference type="Proteomes" id="UP000250369"/>
    </source>
</evidence>
<gene>
    <name evidence="1" type="ORF">DQG23_35780</name>
</gene>
<reference evidence="1 2" key="1">
    <citation type="journal article" date="2009" name="Int. J. Syst. Evol. Microbiol.">
        <title>Paenibacillus contaminans sp. nov., isolated from a contaminated laboratory plate.</title>
        <authorList>
            <person name="Chou J.H."/>
            <person name="Lee J.H."/>
            <person name="Lin M.C."/>
            <person name="Chang P.S."/>
            <person name="Arun A.B."/>
            <person name="Young C.C."/>
            <person name="Chen W.M."/>
        </authorList>
    </citation>
    <scope>NUCLEOTIDE SEQUENCE [LARGE SCALE GENOMIC DNA]</scope>
    <source>
        <strain evidence="1 2">CKOBP-6</strain>
    </source>
</reference>
<proteinExistence type="predicted"/>
<dbReference type="AlphaFoldDB" id="A0A329M423"/>
<accession>A0A329M423</accession>
<organism evidence="1 2">
    <name type="scientific">Paenibacillus contaminans</name>
    <dbReference type="NCBI Taxonomy" id="450362"/>
    <lineage>
        <taxon>Bacteria</taxon>
        <taxon>Bacillati</taxon>
        <taxon>Bacillota</taxon>
        <taxon>Bacilli</taxon>
        <taxon>Bacillales</taxon>
        <taxon>Paenibacillaceae</taxon>
        <taxon>Paenibacillus</taxon>
    </lineage>
</organism>